<organism evidence="2 3">
    <name type="scientific">Armadillidium nasatum</name>
    <dbReference type="NCBI Taxonomy" id="96803"/>
    <lineage>
        <taxon>Eukaryota</taxon>
        <taxon>Metazoa</taxon>
        <taxon>Ecdysozoa</taxon>
        <taxon>Arthropoda</taxon>
        <taxon>Crustacea</taxon>
        <taxon>Multicrustacea</taxon>
        <taxon>Malacostraca</taxon>
        <taxon>Eumalacostraca</taxon>
        <taxon>Peracarida</taxon>
        <taxon>Isopoda</taxon>
        <taxon>Oniscidea</taxon>
        <taxon>Crinocheta</taxon>
        <taxon>Armadillidiidae</taxon>
        <taxon>Armadillidium</taxon>
    </lineage>
</organism>
<dbReference type="GO" id="GO:0015485">
    <property type="term" value="F:cholesterol binding"/>
    <property type="evidence" value="ECO:0007669"/>
    <property type="project" value="TreeGrafter"/>
</dbReference>
<proteinExistence type="predicted"/>
<evidence type="ECO:0000259" key="1">
    <source>
        <dbReference type="Pfam" id="PF16414"/>
    </source>
</evidence>
<dbReference type="GO" id="GO:0005886">
    <property type="term" value="C:plasma membrane"/>
    <property type="evidence" value="ECO:0007669"/>
    <property type="project" value="TreeGrafter"/>
</dbReference>
<evidence type="ECO:0000313" key="2">
    <source>
        <dbReference type="EMBL" id="KAB7497742.1"/>
    </source>
</evidence>
<dbReference type="Pfam" id="PF16414">
    <property type="entry name" value="NPC1_N"/>
    <property type="match status" value="1"/>
</dbReference>
<dbReference type="Proteomes" id="UP000326759">
    <property type="component" value="Unassembled WGS sequence"/>
</dbReference>
<evidence type="ECO:0000313" key="3">
    <source>
        <dbReference type="Proteomes" id="UP000326759"/>
    </source>
</evidence>
<dbReference type="AlphaFoldDB" id="A0A5N5SUP6"/>
<dbReference type="GO" id="GO:0015918">
    <property type="term" value="P:sterol transport"/>
    <property type="evidence" value="ECO:0007669"/>
    <property type="project" value="TreeGrafter"/>
</dbReference>
<dbReference type="EMBL" id="SEYY01019962">
    <property type="protein sequence ID" value="KAB7497742.1"/>
    <property type="molecule type" value="Genomic_DNA"/>
</dbReference>
<dbReference type="OrthoDB" id="6510177at2759"/>
<sequence>MYVEGSQYGKSIRTCCDSYQIDSLKNQLSLAESFLKRCPTCIYNFRQTFCYLTCAPYQNRFMVANETVDYS</sequence>
<dbReference type="InterPro" id="IPR032190">
    <property type="entry name" value="NPC1_N"/>
</dbReference>
<feature type="domain" description="Niemann-Pick C1 N-terminal" evidence="1">
    <location>
        <begin position="6"/>
        <end position="67"/>
    </location>
</feature>
<dbReference type="GO" id="GO:0030299">
    <property type="term" value="P:intestinal cholesterol absorption"/>
    <property type="evidence" value="ECO:0007669"/>
    <property type="project" value="TreeGrafter"/>
</dbReference>
<keyword evidence="3" id="KW-1185">Reference proteome</keyword>
<dbReference type="PANTHER" id="PTHR45727">
    <property type="entry name" value="NPC INTRACELLULAR CHOLESTEROL TRANSPORTER 1"/>
    <property type="match status" value="1"/>
</dbReference>
<reference evidence="2 3" key="1">
    <citation type="journal article" date="2019" name="PLoS Biol.">
        <title>Sex chromosomes control vertical transmission of feminizing Wolbachia symbionts in an isopod.</title>
        <authorList>
            <person name="Becking T."/>
            <person name="Chebbi M.A."/>
            <person name="Giraud I."/>
            <person name="Moumen B."/>
            <person name="Laverre T."/>
            <person name="Caubet Y."/>
            <person name="Peccoud J."/>
            <person name="Gilbert C."/>
            <person name="Cordaux R."/>
        </authorList>
    </citation>
    <scope>NUCLEOTIDE SEQUENCE [LARGE SCALE GENOMIC DNA]</scope>
    <source>
        <strain evidence="2">ANa2</strain>
        <tissue evidence="2">Whole body excluding digestive tract and cuticle</tissue>
    </source>
</reference>
<protein>
    <submittedName>
        <fullName evidence="2">Niemann-Pick C1 protein</fullName>
    </submittedName>
</protein>
<gene>
    <name evidence="2" type="primary">Npc1_0</name>
    <name evidence="2" type="ORF">Anas_04937</name>
</gene>
<accession>A0A5N5SUP6</accession>
<dbReference type="PANTHER" id="PTHR45727:SF2">
    <property type="entry name" value="NPC INTRACELLULAR CHOLESTEROL TRANSPORTER 1"/>
    <property type="match status" value="1"/>
</dbReference>
<name>A0A5N5SUP6_9CRUS</name>
<dbReference type="GO" id="GO:0042632">
    <property type="term" value="P:cholesterol homeostasis"/>
    <property type="evidence" value="ECO:0007669"/>
    <property type="project" value="TreeGrafter"/>
</dbReference>
<comment type="caution">
    <text evidence="2">The sequence shown here is derived from an EMBL/GenBank/DDBJ whole genome shotgun (WGS) entry which is preliminary data.</text>
</comment>